<proteinExistence type="predicted"/>
<organism evidence="2 3">
    <name type="scientific">Candidatus Bealeia paramacronuclearis</name>
    <dbReference type="NCBI Taxonomy" id="1921001"/>
    <lineage>
        <taxon>Bacteria</taxon>
        <taxon>Pseudomonadati</taxon>
        <taxon>Pseudomonadota</taxon>
        <taxon>Alphaproteobacteria</taxon>
        <taxon>Holosporales</taxon>
        <taxon>Holosporaceae</taxon>
        <taxon>Candidatus Bealeia</taxon>
    </lineage>
</organism>
<dbReference type="RefSeq" id="WP_331255216.1">
    <property type="nucleotide sequence ID" value="NZ_CP133270.1"/>
</dbReference>
<dbReference type="EMBL" id="CP133270">
    <property type="protein sequence ID" value="WVX66336.1"/>
    <property type="molecule type" value="Genomic_DNA"/>
</dbReference>
<accession>A0ABZ2C1F0</accession>
<evidence type="ECO:0000313" key="3">
    <source>
        <dbReference type="Proteomes" id="UP001330434"/>
    </source>
</evidence>
<evidence type="ECO:0008006" key="4">
    <source>
        <dbReference type="Google" id="ProtNLM"/>
    </source>
</evidence>
<gene>
    <name evidence="2" type="ORF">Bealeia1_00512</name>
</gene>
<feature type="chain" id="PRO_5047275014" description="GNAT family N-acetyltransferase" evidence="1">
    <location>
        <begin position="21"/>
        <end position="266"/>
    </location>
</feature>
<reference evidence="2 3" key="1">
    <citation type="journal article" date="2024" name="Environ. Microbiol.">
        <title>Novel evolutionary insights on the interactions of the Holosporales (Alphaproteobacteria) with eukaryotic hosts from comparative genomics.</title>
        <authorList>
            <person name="Giovannini M."/>
            <person name="Petroni G."/>
            <person name="Castelli M."/>
        </authorList>
    </citation>
    <scope>NUCLEOTIDE SEQUENCE [LARGE SCALE GENOMIC DNA]</scope>
    <source>
        <strain evidence="2 3">US_Bl 15I1</strain>
    </source>
</reference>
<feature type="signal peptide" evidence="1">
    <location>
        <begin position="1"/>
        <end position="20"/>
    </location>
</feature>
<evidence type="ECO:0000313" key="2">
    <source>
        <dbReference type="EMBL" id="WVX66336.1"/>
    </source>
</evidence>
<name>A0ABZ2C1F0_9PROT</name>
<sequence length="266" mass="30163">MRKVLVISLVAILSPSFLKADPPKIVREKDQLTVSWKSPSNFLFQTVSEKEKEAALNLILNAPFKEGLPDTEETKLNNWWKNQHESRISGATTNAHHLYSVKNKEDKVIGVIHLGRMPVFGAAPSFPYDPLKHSEILDHWISMGVAKKKDTNGSFEYTNLERVKNSGIATILPVFAEGVLDESKVETLKAAFEFAHELSKSDELLPRERKVDAPDWEQAKATWAFNLVDPKDPILPFYEKSGFSVVKGEWISKFYDKDRVIVEVKL</sequence>
<evidence type="ECO:0000256" key="1">
    <source>
        <dbReference type="SAM" id="SignalP"/>
    </source>
</evidence>
<protein>
    <recommendedName>
        <fullName evidence="4">GNAT family N-acetyltransferase</fullName>
    </recommendedName>
</protein>
<keyword evidence="3" id="KW-1185">Reference proteome</keyword>
<dbReference type="Proteomes" id="UP001330434">
    <property type="component" value="Chromosome"/>
</dbReference>
<keyword evidence="1" id="KW-0732">Signal</keyword>